<evidence type="ECO:0000256" key="2">
    <source>
        <dbReference type="ARBA" id="ARBA00022679"/>
    </source>
</evidence>
<feature type="active site" evidence="5">
    <location>
        <position position="327"/>
    </location>
</feature>
<feature type="binding site" evidence="4">
    <location>
        <position position="234"/>
    </location>
    <ligand>
        <name>S-adenosyl-L-methionine</name>
        <dbReference type="ChEBI" id="CHEBI:59789"/>
    </ligand>
</feature>
<evidence type="ECO:0000256" key="5">
    <source>
        <dbReference type="PROSITE-ProRule" id="PRU10015"/>
    </source>
</evidence>
<dbReference type="InterPro" id="IPR029063">
    <property type="entry name" value="SAM-dependent_MTases_sf"/>
</dbReference>
<dbReference type="PROSITE" id="PS01230">
    <property type="entry name" value="TRMA_1"/>
    <property type="match status" value="1"/>
</dbReference>
<keyword evidence="3 4" id="KW-0949">S-adenosyl-L-methionine</keyword>
<feature type="binding site" evidence="4">
    <location>
        <position position="207"/>
    </location>
    <ligand>
        <name>S-adenosyl-L-methionine</name>
        <dbReference type="ChEBI" id="CHEBI:59789"/>
    </ligand>
</feature>
<dbReference type="AlphaFoldDB" id="A0A437MC25"/>
<dbReference type="EMBL" id="SACN01000001">
    <property type="protein sequence ID" value="RVT95196.1"/>
    <property type="molecule type" value="Genomic_DNA"/>
</dbReference>
<reference evidence="6 7" key="1">
    <citation type="submission" date="2019-01" db="EMBL/GenBank/DDBJ databases">
        <authorList>
            <person name="Chen W.-M."/>
        </authorList>
    </citation>
    <scope>NUCLEOTIDE SEQUENCE [LARGE SCALE GENOMIC DNA]</scope>
    <source>
        <strain evidence="6 7">CCP-7</strain>
    </source>
</reference>
<evidence type="ECO:0000313" key="6">
    <source>
        <dbReference type="EMBL" id="RVT95196.1"/>
    </source>
</evidence>
<dbReference type="GO" id="GO:0070041">
    <property type="term" value="F:rRNA (uridine-C5-)-methyltransferase activity"/>
    <property type="evidence" value="ECO:0007669"/>
    <property type="project" value="TreeGrafter"/>
</dbReference>
<dbReference type="GO" id="GO:0070475">
    <property type="term" value="P:rRNA base methylation"/>
    <property type="evidence" value="ECO:0007669"/>
    <property type="project" value="TreeGrafter"/>
</dbReference>
<dbReference type="PROSITE" id="PS51687">
    <property type="entry name" value="SAM_MT_RNA_M5U"/>
    <property type="match status" value="1"/>
</dbReference>
<dbReference type="Gene3D" id="3.40.50.150">
    <property type="entry name" value="Vaccinia Virus protein VP39"/>
    <property type="match status" value="1"/>
</dbReference>
<feature type="binding site" evidence="4">
    <location>
        <position position="300"/>
    </location>
    <ligand>
        <name>S-adenosyl-L-methionine</name>
        <dbReference type="ChEBI" id="CHEBI:59789"/>
    </ligand>
</feature>
<organism evidence="6 7">
    <name type="scientific">Sphingomonas crocodyli</name>
    <dbReference type="NCBI Taxonomy" id="1979270"/>
    <lineage>
        <taxon>Bacteria</taxon>
        <taxon>Pseudomonadati</taxon>
        <taxon>Pseudomonadota</taxon>
        <taxon>Alphaproteobacteria</taxon>
        <taxon>Sphingomonadales</taxon>
        <taxon>Sphingomonadaceae</taxon>
        <taxon>Sphingomonas</taxon>
    </lineage>
</organism>
<dbReference type="Pfam" id="PF05958">
    <property type="entry name" value="tRNA_U5-meth_tr"/>
    <property type="match status" value="1"/>
</dbReference>
<gene>
    <name evidence="6" type="ORF">EOD43_13735</name>
</gene>
<evidence type="ECO:0000256" key="3">
    <source>
        <dbReference type="ARBA" id="ARBA00022691"/>
    </source>
</evidence>
<protein>
    <submittedName>
        <fullName evidence="6">Class I SAM-dependent RNA methyltransferase</fullName>
    </submittedName>
</protein>
<keyword evidence="2 4" id="KW-0808">Transferase</keyword>
<proteinExistence type="inferred from homology"/>
<dbReference type="Proteomes" id="UP000282971">
    <property type="component" value="Unassembled WGS sequence"/>
</dbReference>
<keyword evidence="7" id="KW-1185">Reference proteome</keyword>
<sequence>MLLIDGTLVPGPHHVEAPCRHFPTCGGCQLQHVDDESYAEFLAQRITGALTQQKLEMPEVLPALLSPPATRRRASLRAEKQGKRVLIGFNEGESHRIVDMRMCSILDPRLFALVEPLRKLLGPMIKDRRAAGIRMTIVDQGVDLLLEKVEVEGFAAVEALNDFARDHALARLAIDDGYGPEPRWEPEGATVTLGGVAVGFPAAGFLQATPEGEAALLAEVQRIVGDAPLVADLFSGLGTFALPLSARAKVLAVEGARDAVLGLKAAADRAQRIMMVEHRDLFRRPLDIKEVDRFDAIVLDPPRAGAKEQMPALAASTRVQRIAYVSCNPSTFARDARMLVQGGWTLKSVLPVGQFRWSTHCELVAEFTR</sequence>
<keyword evidence="1 4" id="KW-0489">Methyltransferase</keyword>
<feature type="binding site" evidence="4">
    <location>
        <position position="254"/>
    </location>
    <ligand>
        <name>S-adenosyl-L-methionine</name>
        <dbReference type="ChEBI" id="CHEBI:59789"/>
    </ligand>
</feature>
<dbReference type="InterPro" id="IPR010280">
    <property type="entry name" value="U5_MeTrfase_fam"/>
</dbReference>
<dbReference type="PANTHER" id="PTHR11061">
    <property type="entry name" value="RNA M5U METHYLTRANSFERASE"/>
    <property type="match status" value="1"/>
</dbReference>
<feature type="active site" description="Nucleophile" evidence="4">
    <location>
        <position position="327"/>
    </location>
</feature>
<dbReference type="OrthoDB" id="9804590at2"/>
<dbReference type="SUPFAM" id="SSF53335">
    <property type="entry name" value="S-adenosyl-L-methionine-dependent methyltransferases"/>
    <property type="match status" value="1"/>
</dbReference>
<dbReference type="InterPro" id="IPR030390">
    <property type="entry name" value="MeTrfase_TrmA_AS"/>
</dbReference>
<dbReference type="Gene3D" id="2.40.50.1070">
    <property type="match status" value="1"/>
</dbReference>
<comment type="similarity">
    <text evidence="4">Belongs to the class I-like SAM-binding methyltransferase superfamily. RNA M5U methyltransferase family.</text>
</comment>
<dbReference type="PANTHER" id="PTHR11061:SF49">
    <property type="entry name" value="23S RRNA (URACIL(1939)-C(5))-METHYLTRANSFERASE RLMD"/>
    <property type="match status" value="1"/>
</dbReference>
<comment type="caution">
    <text evidence="6">The sequence shown here is derived from an EMBL/GenBank/DDBJ whole genome shotgun (WGS) entry which is preliminary data.</text>
</comment>
<accession>A0A437MC25</accession>
<evidence type="ECO:0000256" key="4">
    <source>
        <dbReference type="PROSITE-ProRule" id="PRU01024"/>
    </source>
</evidence>
<name>A0A437MC25_9SPHN</name>
<evidence type="ECO:0000313" key="7">
    <source>
        <dbReference type="Proteomes" id="UP000282971"/>
    </source>
</evidence>
<evidence type="ECO:0000256" key="1">
    <source>
        <dbReference type="ARBA" id="ARBA00022603"/>
    </source>
</evidence>
<dbReference type="CDD" id="cd02440">
    <property type="entry name" value="AdoMet_MTases"/>
    <property type="match status" value="1"/>
</dbReference>